<dbReference type="GO" id="GO:0008137">
    <property type="term" value="F:NADH dehydrogenase (ubiquinone) activity"/>
    <property type="evidence" value="ECO:0007669"/>
    <property type="project" value="InterPro"/>
</dbReference>
<keyword evidence="3" id="KW-1278">Translocase</keyword>
<comment type="function">
    <text evidence="3">NDH-1 shuttles electrons from NADH, via FMN and iron-sulfur (Fe-S) centers, to quinones in the respiratory chain. The immediate electron acceptor for the enzyme in this species is believed to be a menaquinone. Couples the redox reaction to proton translocation (for every two electrons transferred, four hydrogen ions are translocated across the cytoplasmic membrane), and thus conserves the redox energy in a proton gradient.</text>
</comment>
<comment type="catalytic activity">
    <reaction evidence="3">
        <text>a quinone + NADH + 5 H(+)(in) = a quinol + NAD(+) + 4 H(+)(out)</text>
        <dbReference type="Rhea" id="RHEA:57888"/>
        <dbReference type="ChEBI" id="CHEBI:15378"/>
        <dbReference type="ChEBI" id="CHEBI:24646"/>
        <dbReference type="ChEBI" id="CHEBI:57540"/>
        <dbReference type="ChEBI" id="CHEBI:57945"/>
        <dbReference type="ChEBI" id="CHEBI:132124"/>
    </reaction>
</comment>
<dbReference type="Proteomes" id="UP000245468">
    <property type="component" value="Chromosome"/>
</dbReference>
<evidence type="ECO:0000313" key="4">
    <source>
        <dbReference type="EMBL" id="AWL08517.1"/>
    </source>
</evidence>
<comment type="subcellular location">
    <subcellularLocation>
        <location evidence="3">Cell membrane</location>
        <topology evidence="3">Peripheral membrane protein</topology>
        <orientation evidence="3">Cytoplasmic side</orientation>
    </subcellularLocation>
</comment>
<keyword evidence="5" id="KW-1185">Reference proteome</keyword>
<dbReference type="EMBL" id="CP029346">
    <property type="protein sequence ID" value="AWL08517.1"/>
    <property type="molecule type" value="Genomic_DNA"/>
</dbReference>
<proteinExistence type="inferred from homology"/>
<keyword evidence="2 3" id="KW-0813">Transport</keyword>
<keyword evidence="3" id="KW-0520">NAD</keyword>
<evidence type="ECO:0000256" key="1">
    <source>
        <dbReference type="ARBA" id="ARBA00007569"/>
    </source>
</evidence>
<dbReference type="NCBIfam" id="TIGR01961">
    <property type="entry name" value="NuoC_fam"/>
    <property type="match status" value="1"/>
</dbReference>
<dbReference type="GO" id="GO:0005886">
    <property type="term" value="C:plasma membrane"/>
    <property type="evidence" value="ECO:0007669"/>
    <property type="project" value="UniProtKB-SubCell"/>
</dbReference>
<keyword evidence="3" id="KW-0472">Membrane</keyword>
<dbReference type="RefSeq" id="WP_109322265.1">
    <property type="nucleotide sequence ID" value="NZ_CP029346.1"/>
</dbReference>
<protein>
    <recommendedName>
        <fullName evidence="3">NADH-quinone oxidoreductase subunit C</fullName>
        <ecNumber evidence="3">7.1.1.-</ecNumber>
    </recommendedName>
    <alternativeName>
        <fullName evidence="3">NADH dehydrogenase I subunit C</fullName>
    </alternativeName>
    <alternativeName>
        <fullName evidence="3">NDH-1 subunit C</fullName>
    </alternativeName>
</protein>
<dbReference type="HAMAP" id="MF_01357">
    <property type="entry name" value="NDH1_NuoC"/>
    <property type="match status" value="1"/>
</dbReference>
<dbReference type="InterPro" id="IPR001268">
    <property type="entry name" value="NADH_UbQ_OxRdtase_30kDa_su"/>
</dbReference>
<evidence type="ECO:0000313" key="5">
    <source>
        <dbReference type="Proteomes" id="UP000245468"/>
    </source>
</evidence>
<dbReference type="InterPro" id="IPR037232">
    <property type="entry name" value="NADH_quin_OxRdtase_su_C/D-like"/>
</dbReference>
<accession>A0A2S2DUN3</accession>
<dbReference type="GO" id="GO:0050136">
    <property type="term" value="F:NADH dehydrogenase (quinone) (non-electrogenic) activity"/>
    <property type="evidence" value="ECO:0007669"/>
    <property type="project" value="UniProtKB-UniRule"/>
</dbReference>
<dbReference type="GO" id="GO:0048038">
    <property type="term" value="F:quinone binding"/>
    <property type="evidence" value="ECO:0007669"/>
    <property type="project" value="UniProtKB-KW"/>
</dbReference>
<keyword evidence="3" id="KW-1003">Cell membrane</keyword>
<gene>
    <name evidence="3" type="primary">nuoC</name>
    <name evidence="4" type="ORF">HME7025_00645</name>
</gene>
<reference evidence="5" key="1">
    <citation type="submission" date="2018-05" db="EMBL/GenBank/DDBJ databases">
        <title>Pseudarcicella sp. HME7025 Genome sequencing and assembly.</title>
        <authorList>
            <person name="Kim H."/>
            <person name="Kang H."/>
            <person name="Joh K."/>
        </authorList>
    </citation>
    <scope>NUCLEOTIDE SEQUENCE [LARGE SCALE GENOMIC DNA]</scope>
    <source>
        <strain evidence="5">HME7025</strain>
    </source>
</reference>
<dbReference type="Gene3D" id="3.30.460.80">
    <property type="entry name" value="NADH:ubiquinone oxidoreductase, 30kDa subunit"/>
    <property type="match status" value="1"/>
</dbReference>
<comment type="subunit">
    <text evidence="3">NDH-1 is composed of 14 different subunits. Subunits NuoB, C, D, E, F, and G constitute the peripheral sector of the complex.</text>
</comment>
<evidence type="ECO:0000256" key="2">
    <source>
        <dbReference type="ARBA" id="ARBA00022448"/>
    </source>
</evidence>
<name>A0A2S2DUN3_9BACT</name>
<dbReference type="EC" id="7.1.1.-" evidence="3"/>
<dbReference type="KEGG" id="psez:HME7025_00645"/>
<comment type="similarity">
    <text evidence="1 3">Belongs to the complex I 30 kDa subunit family.</text>
</comment>
<evidence type="ECO:0000256" key="3">
    <source>
        <dbReference type="HAMAP-Rule" id="MF_01357"/>
    </source>
</evidence>
<dbReference type="Pfam" id="PF00329">
    <property type="entry name" value="Complex1_30kDa"/>
    <property type="match status" value="1"/>
</dbReference>
<dbReference type="InterPro" id="IPR010218">
    <property type="entry name" value="NADH_DH_suC"/>
</dbReference>
<dbReference type="SUPFAM" id="SSF143243">
    <property type="entry name" value="Nqo5-like"/>
    <property type="match status" value="1"/>
</dbReference>
<dbReference type="OrthoDB" id="9803286at2"/>
<organism evidence="4 5">
    <name type="scientific">Aquirufa nivalisilvae</name>
    <dbReference type="NCBI Taxonomy" id="2516557"/>
    <lineage>
        <taxon>Bacteria</taxon>
        <taxon>Pseudomonadati</taxon>
        <taxon>Bacteroidota</taxon>
        <taxon>Cytophagia</taxon>
        <taxon>Cytophagales</taxon>
        <taxon>Flectobacillaceae</taxon>
        <taxon>Aquirufa</taxon>
    </lineage>
</organism>
<dbReference type="PANTHER" id="PTHR10884">
    <property type="entry name" value="NADH DEHYDROGENASE UBIQUINONE IRON-SULFUR PROTEIN 3"/>
    <property type="match status" value="1"/>
</dbReference>
<keyword evidence="4" id="KW-0830">Ubiquinone</keyword>
<keyword evidence="3" id="KW-0874">Quinone</keyword>
<sequence>MENVSNQQIIDALQGQFGEEAIYGIAESHGILQVTTEVEHIVPMLHFLYQHPVLKFQFLTDLAGIHFPEAKGQELGVIYHLHSLENNVRLWIKIYVPIEKPEVPTVTGLFATANWMEREAFDFYGIIFEGHPNLIRILNVEDMDYHPMRKEYPLEDATRHDKIDELFGR</sequence>
<dbReference type="AlphaFoldDB" id="A0A2S2DUN3"/>
<dbReference type="PANTHER" id="PTHR10884:SF14">
    <property type="entry name" value="NADH DEHYDROGENASE [UBIQUINONE] IRON-SULFUR PROTEIN 3, MITOCHONDRIAL"/>
    <property type="match status" value="1"/>
</dbReference>